<keyword evidence="5" id="KW-0378">Hydrolase</keyword>
<keyword evidence="10" id="KW-1133">Transmembrane helix</keyword>
<evidence type="ECO:0000256" key="1">
    <source>
        <dbReference type="ARBA" id="ARBA00004752"/>
    </source>
</evidence>
<dbReference type="Gene3D" id="2.40.440.10">
    <property type="entry name" value="L,D-transpeptidase catalytic domain-like"/>
    <property type="match status" value="1"/>
</dbReference>
<evidence type="ECO:0000256" key="4">
    <source>
        <dbReference type="ARBA" id="ARBA00022679"/>
    </source>
</evidence>
<proteinExistence type="inferred from homology"/>
<keyword evidence="7 9" id="KW-0573">Peptidoglycan synthesis</keyword>
<feature type="domain" description="L,D-TPase catalytic" evidence="11">
    <location>
        <begin position="346"/>
        <end position="454"/>
    </location>
</feature>
<dbReference type="PANTHER" id="PTHR30582:SF24">
    <property type="entry name" value="L,D-TRANSPEPTIDASE ERFK_SRFK-RELATED"/>
    <property type="match status" value="1"/>
</dbReference>
<gene>
    <name evidence="12" type="ORF">BKP45_06680</name>
</gene>
<keyword evidence="8 9" id="KW-0961">Cell wall biogenesis/degradation</keyword>
<evidence type="ECO:0000256" key="2">
    <source>
        <dbReference type="ARBA" id="ARBA00005992"/>
    </source>
</evidence>
<evidence type="ECO:0000256" key="3">
    <source>
        <dbReference type="ARBA" id="ARBA00022676"/>
    </source>
</evidence>
<evidence type="ECO:0000313" key="13">
    <source>
        <dbReference type="Proteomes" id="UP000180057"/>
    </source>
</evidence>
<dbReference type="Pfam" id="PF03734">
    <property type="entry name" value="YkuD"/>
    <property type="match status" value="1"/>
</dbReference>
<dbReference type="GO" id="GO:0005576">
    <property type="term" value="C:extracellular region"/>
    <property type="evidence" value="ECO:0007669"/>
    <property type="project" value="TreeGrafter"/>
</dbReference>
<dbReference type="GO" id="GO:0071972">
    <property type="term" value="F:peptidoglycan L,D-transpeptidase activity"/>
    <property type="evidence" value="ECO:0007669"/>
    <property type="project" value="TreeGrafter"/>
</dbReference>
<feature type="transmembrane region" description="Helical" evidence="10">
    <location>
        <begin position="107"/>
        <end position="129"/>
    </location>
</feature>
<keyword evidence="4" id="KW-0808">Transferase</keyword>
<dbReference type="InterPro" id="IPR011990">
    <property type="entry name" value="TPR-like_helical_dom_sf"/>
</dbReference>
<comment type="pathway">
    <text evidence="1 9">Cell wall biogenesis; peptidoglycan biosynthesis.</text>
</comment>
<evidence type="ECO:0000256" key="9">
    <source>
        <dbReference type="PROSITE-ProRule" id="PRU01373"/>
    </source>
</evidence>
<dbReference type="GO" id="GO:0071555">
    <property type="term" value="P:cell wall organization"/>
    <property type="evidence" value="ECO:0007669"/>
    <property type="project" value="UniProtKB-UniRule"/>
</dbReference>
<keyword evidence="10" id="KW-0812">Transmembrane</keyword>
<organism evidence="12 13">
    <name type="scientific">Anaerobacillus alkalidiazotrophicus</name>
    <dbReference type="NCBI Taxonomy" id="472963"/>
    <lineage>
        <taxon>Bacteria</taxon>
        <taxon>Bacillati</taxon>
        <taxon>Bacillota</taxon>
        <taxon>Bacilli</taxon>
        <taxon>Bacillales</taxon>
        <taxon>Bacillaceae</taxon>
        <taxon>Anaerobacillus</taxon>
    </lineage>
</organism>
<evidence type="ECO:0000256" key="6">
    <source>
        <dbReference type="ARBA" id="ARBA00022960"/>
    </source>
</evidence>
<keyword evidence="13" id="KW-1185">Reference proteome</keyword>
<sequence>MSRFDSHLKRNLDKIDKNLYVSKNDSHYYEKIIRYNGPNTAEAHFRLAEHYEKEGFLVKAYNHYKEAADVNSPFYIKAKKASQLLENQMNVTSLHYLEDEPTKMTPLFARSTIIFLIIVNLLLLVILFGKASLSAIASTTKKWDTGMDVVYESEDVPYVFYIPIDTPFEEVEKTLFDQAVNLSGNLSNQNIVLYGVLTTDPKLHLQALPLKNEKIRESAFVIAEYNSALDQSVKIRFLNKNFNEAINDLYSANFFSTNLVRTALQIYIEDKGKPPIDVTNLTNDFPNNYLSFIPNETMTKSNQIVSEFSGDGGWVYDQKANKLEAMFYPNTSDFNQDFYQIPFEPVEVIVDKESFTLILQSSPYIMTQKKIGLGKENSTPVGEFTVFDRVIEPKGEIPDIYGTAGLGLGDIAIHGTYDESSISDFKSLGCIRVSNDDMLEIFDFVPKGANVTIVEGSPTPSGYIPISNYIDSARPEDRPNSKQTTDTIFEWLG</sequence>
<dbReference type="STRING" id="472963.BKP45_06680"/>
<dbReference type="UniPathway" id="UPA00219"/>
<evidence type="ECO:0000259" key="11">
    <source>
        <dbReference type="PROSITE" id="PS52029"/>
    </source>
</evidence>
<dbReference type="PROSITE" id="PS52029">
    <property type="entry name" value="LD_TPASE"/>
    <property type="match status" value="1"/>
</dbReference>
<dbReference type="PANTHER" id="PTHR30582">
    <property type="entry name" value="L,D-TRANSPEPTIDASE"/>
    <property type="match status" value="1"/>
</dbReference>
<dbReference type="AlphaFoldDB" id="A0A1S2MCC6"/>
<dbReference type="EMBL" id="MLQS01000001">
    <property type="protein sequence ID" value="OIJ22319.1"/>
    <property type="molecule type" value="Genomic_DNA"/>
</dbReference>
<evidence type="ECO:0000313" key="12">
    <source>
        <dbReference type="EMBL" id="OIJ22319.1"/>
    </source>
</evidence>
<dbReference type="RefSeq" id="WP_071388874.1">
    <property type="nucleotide sequence ID" value="NZ_MLQS01000001.1"/>
</dbReference>
<keyword evidence="10" id="KW-0472">Membrane</keyword>
<keyword evidence="6 9" id="KW-0133">Cell shape</keyword>
<keyword evidence="3" id="KW-0328">Glycosyltransferase</keyword>
<name>A0A1S2MCC6_9BACI</name>
<dbReference type="CDD" id="cd16913">
    <property type="entry name" value="YkuD_like"/>
    <property type="match status" value="1"/>
</dbReference>
<dbReference type="SUPFAM" id="SSF141523">
    <property type="entry name" value="L,D-transpeptidase catalytic domain-like"/>
    <property type="match status" value="1"/>
</dbReference>
<protein>
    <recommendedName>
        <fullName evidence="11">L,D-TPase catalytic domain-containing protein</fullName>
    </recommendedName>
</protein>
<dbReference type="GO" id="GO:0008360">
    <property type="term" value="P:regulation of cell shape"/>
    <property type="evidence" value="ECO:0007669"/>
    <property type="project" value="UniProtKB-UniRule"/>
</dbReference>
<reference evidence="12 13" key="1">
    <citation type="submission" date="2016-10" db="EMBL/GenBank/DDBJ databases">
        <title>Draft genome sequences of four alkaliphilic bacteria belonging to the Anaerobacillus genus.</title>
        <authorList>
            <person name="Bassil N.M."/>
            <person name="Lloyd J.R."/>
        </authorList>
    </citation>
    <scope>NUCLEOTIDE SEQUENCE [LARGE SCALE GENOMIC DNA]</scope>
    <source>
        <strain evidence="12 13">DSM 22531</strain>
    </source>
</reference>
<dbReference type="GO" id="GO:0018104">
    <property type="term" value="P:peptidoglycan-protein cross-linking"/>
    <property type="evidence" value="ECO:0007669"/>
    <property type="project" value="TreeGrafter"/>
</dbReference>
<dbReference type="InterPro" id="IPR038063">
    <property type="entry name" value="Transpep_catalytic_dom"/>
</dbReference>
<comment type="similarity">
    <text evidence="2">Belongs to the YkuD family.</text>
</comment>
<evidence type="ECO:0000256" key="5">
    <source>
        <dbReference type="ARBA" id="ARBA00022801"/>
    </source>
</evidence>
<accession>A0A1S2MCC6</accession>
<evidence type="ECO:0000256" key="10">
    <source>
        <dbReference type="SAM" id="Phobius"/>
    </source>
</evidence>
<comment type="caution">
    <text evidence="12">The sequence shown here is derived from an EMBL/GenBank/DDBJ whole genome shotgun (WGS) entry which is preliminary data.</text>
</comment>
<evidence type="ECO:0000256" key="8">
    <source>
        <dbReference type="ARBA" id="ARBA00023316"/>
    </source>
</evidence>
<dbReference type="GO" id="GO:0016757">
    <property type="term" value="F:glycosyltransferase activity"/>
    <property type="evidence" value="ECO:0007669"/>
    <property type="project" value="UniProtKB-KW"/>
</dbReference>
<dbReference type="Proteomes" id="UP000180057">
    <property type="component" value="Unassembled WGS sequence"/>
</dbReference>
<dbReference type="OrthoDB" id="9787225at2"/>
<dbReference type="InterPro" id="IPR005490">
    <property type="entry name" value="LD_TPept_cat_dom"/>
</dbReference>
<dbReference type="SUPFAM" id="SSF48452">
    <property type="entry name" value="TPR-like"/>
    <property type="match status" value="1"/>
</dbReference>
<evidence type="ECO:0000256" key="7">
    <source>
        <dbReference type="ARBA" id="ARBA00022984"/>
    </source>
</evidence>
<dbReference type="InterPro" id="IPR050979">
    <property type="entry name" value="LD-transpeptidase"/>
</dbReference>
<feature type="active site" description="Nucleophile" evidence="9">
    <location>
        <position position="430"/>
    </location>
</feature>
<feature type="active site" description="Proton donor/acceptor" evidence="9">
    <location>
        <position position="414"/>
    </location>
</feature>